<evidence type="ECO:0000256" key="4">
    <source>
        <dbReference type="RuleBase" id="RU003744"/>
    </source>
</evidence>
<name>A0A6P1YJ79_9HYPH</name>
<dbReference type="InterPro" id="IPR018313">
    <property type="entry name" value="SBP_3_CS"/>
</dbReference>
<dbReference type="GO" id="GO:0015276">
    <property type="term" value="F:ligand-gated monoatomic ion channel activity"/>
    <property type="evidence" value="ECO:0007669"/>
    <property type="project" value="InterPro"/>
</dbReference>
<evidence type="ECO:0000256" key="2">
    <source>
        <dbReference type="ARBA" id="ARBA00010333"/>
    </source>
</evidence>
<dbReference type="PANTHER" id="PTHR35936:SF19">
    <property type="entry name" value="AMINO-ACID-BINDING PROTEIN YXEM-RELATED"/>
    <property type="match status" value="1"/>
</dbReference>
<dbReference type="EMBL" id="CP048630">
    <property type="protein sequence ID" value="QIB33437.1"/>
    <property type="molecule type" value="Genomic_DNA"/>
</dbReference>
<evidence type="ECO:0000313" key="7">
    <source>
        <dbReference type="EMBL" id="QIB33437.1"/>
    </source>
</evidence>
<dbReference type="Proteomes" id="UP000464751">
    <property type="component" value="Chromosome"/>
</dbReference>
<dbReference type="InterPro" id="IPR001320">
    <property type="entry name" value="Iontro_rcpt_C"/>
</dbReference>
<dbReference type="Gene3D" id="3.40.190.10">
    <property type="entry name" value="Periplasmic binding protein-like II"/>
    <property type="match status" value="2"/>
</dbReference>
<dbReference type="InterPro" id="IPR001638">
    <property type="entry name" value="Solute-binding_3/MltF_N"/>
</dbReference>
<reference evidence="7 8" key="1">
    <citation type="submission" date="2020-02" db="EMBL/GenBank/DDBJ databases">
        <authorList>
            <person name="Li G."/>
        </authorList>
    </citation>
    <scope>NUCLEOTIDE SEQUENCE [LARGE SCALE GENOMIC DNA]</scope>
    <source>
        <strain evidence="7 8">DSM 102029</strain>
    </source>
</reference>
<organism evidence="7 8">
    <name type="scientific">Ancylobacter pratisalsi</name>
    <dbReference type="NCBI Taxonomy" id="1745854"/>
    <lineage>
        <taxon>Bacteria</taxon>
        <taxon>Pseudomonadati</taxon>
        <taxon>Pseudomonadota</taxon>
        <taxon>Alphaproteobacteria</taxon>
        <taxon>Hyphomicrobiales</taxon>
        <taxon>Xanthobacteraceae</taxon>
        <taxon>Ancylobacter</taxon>
    </lineage>
</organism>
<keyword evidence="8" id="KW-1185">Reference proteome</keyword>
<dbReference type="SUPFAM" id="SSF53850">
    <property type="entry name" value="Periplasmic binding protein-like II"/>
    <property type="match status" value="1"/>
</dbReference>
<dbReference type="SMART" id="SM00062">
    <property type="entry name" value="PBPb"/>
    <property type="match status" value="1"/>
</dbReference>
<gene>
    <name evidence="7" type="ORF">G3A50_06750</name>
</gene>
<protein>
    <submittedName>
        <fullName evidence="7">Amino acid ABC transporter substrate-binding protein</fullName>
    </submittedName>
</protein>
<dbReference type="PROSITE" id="PS01039">
    <property type="entry name" value="SBP_BACTERIAL_3"/>
    <property type="match status" value="1"/>
</dbReference>
<evidence type="ECO:0000259" key="5">
    <source>
        <dbReference type="SMART" id="SM00062"/>
    </source>
</evidence>
<dbReference type="AlphaFoldDB" id="A0A6P1YJ79"/>
<evidence type="ECO:0000313" key="8">
    <source>
        <dbReference type="Proteomes" id="UP000464751"/>
    </source>
</evidence>
<dbReference type="KEGG" id="apra:G3A50_06750"/>
<dbReference type="PANTHER" id="PTHR35936">
    <property type="entry name" value="MEMBRANE-BOUND LYTIC MUREIN TRANSGLYCOSYLASE F"/>
    <property type="match status" value="1"/>
</dbReference>
<comment type="subcellular location">
    <subcellularLocation>
        <location evidence="1">Cell envelope</location>
    </subcellularLocation>
</comment>
<accession>A0A6P1YJ79</accession>
<comment type="similarity">
    <text evidence="2 4">Belongs to the bacterial solute-binding protein 3 family.</text>
</comment>
<dbReference type="Pfam" id="PF00497">
    <property type="entry name" value="SBP_bac_3"/>
    <property type="match status" value="1"/>
</dbReference>
<dbReference type="CDD" id="cd13530">
    <property type="entry name" value="PBP2_peptides_like"/>
    <property type="match status" value="1"/>
</dbReference>
<dbReference type="RefSeq" id="WP_163074533.1">
    <property type="nucleotide sequence ID" value="NZ_CP048630.1"/>
</dbReference>
<sequence length="278" mass="30329">MIATLRLLLLVGVWILIGAGVPLLPALAQPAGSAPATAGKLRVGTFPDNKPWEFHDQAGTLVGFEVDMIKAAADRMGRSVEFVPMAFRDLFPALEDGQIDVAMCSISLTPEREKRFDTTQTYYDTSQGMVVLTSSHIRTLADLIGRTVSAEAGSTNEKWLVTHSARYGFSQIVPARGLDQAVQWLHEGKIDAYFGDMPALMYRLLDAPELAVVQRQSTYERYTLTLPRGSPLTEPLDAALSQIKQDGTLSAIHKRWFGAMPAPGSAVNTVRERAGRGN</sequence>
<dbReference type="GO" id="GO:0016020">
    <property type="term" value="C:membrane"/>
    <property type="evidence" value="ECO:0007669"/>
    <property type="project" value="InterPro"/>
</dbReference>
<feature type="domain" description="Ionotropic glutamate receptor C-terminal" evidence="6">
    <location>
        <begin position="40"/>
        <end position="259"/>
    </location>
</feature>
<feature type="domain" description="Solute-binding protein family 3/N-terminal" evidence="5">
    <location>
        <begin position="40"/>
        <end position="260"/>
    </location>
</feature>
<evidence type="ECO:0000256" key="3">
    <source>
        <dbReference type="ARBA" id="ARBA00022729"/>
    </source>
</evidence>
<proteinExistence type="inferred from homology"/>
<dbReference type="GO" id="GO:0030313">
    <property type="term" value="C:cell envelope"/>
    <property type="evidence" value="ECO:0007669"/>
    <property type="project" value="UniProtKB-SubCell"/>
</dbReference>
<evidence type="ECO:0000256" key="1">
    <source>
        <dbReference type="ARBA" id="ARBA00004196"/>
    </source>
</evidence>
<evidence type="ECO:0000259" key="6">
    <source>
        <dbReference type="SMART" id="SM00079"/>
    </source>
</evidence>
<dbReference type="SMART" id="SM00079">
    <property type="entry name" value="PBPe"/>
    <property type="match status" value="1"/>
</dbReference>
<keyword evidence="3" id="KW-0732">Signal</keyword>